<evidence type="ECO:0000256" key="2">
    <source>
        <dbReference type="ARBA" id="ARBA00022694"/>
    </source>
</evidence>
<gene>
    <name evidence="4 9" type="primary">truA</name>
    <name evidence="9" type="ordered locus">BMS_0240</name>
</gene>
<dbReference type="InterPro" id="IPR001406">
    <property type="entry name" value="PsdUridine_synth_TruA"/>
</dbReference>
<dbReference type="GO" id="GO:0160147">
    <property type="term" value="F:tRNA pseudouridine(38-40) synthase activity"/>
    <property type="evidence" value="ECO:0007669"/>
    <property type="project" value="UniProtKB-EC"/>
</dbReference>
<dbReference type="Pfam" id="PF01416">
    <property type="entry name" value="PseudoU_synth_1"/>
    <property type="match status" value="2"/>
</dbReference>
<dbReference type="KEGG" id="bmx:BMS_0240"/>
<evidence type="ECO:0000256" key="1">
    <source>
        <dbReference type="ARBA" id="ARBA00009375"/>
    </source>
</evidence>
<comment type="function">
    <text evidence="4">Formation of pseudouridine at positions 38, 39 and 40 in the anticodon stem and loop of transfer RNAs.</text>
</comment>
<dbReference type="EC" id="5.4.99.12" evidence="4"/>
<evidence type="ECO:0000256" key="5">
    <source>
        <dbReference type="PIRSR" id="PIRSR001430-1"/>
    </source>
</evidence>
<evidence type="ECO:0000256" key="7">
    <source>
        <dbReference type="RuleBase" id="RU003792"/>
    </source>
</evidence>
<dbReference type="STRING" id="862908.BMS_0240"/>
<dbReference type="GO" id="GO:0031119">
    <property type="term" value="P:tRNA pseudouridine synthesis"/>
    <property type="evidence" value="ECO:0007669"/>
    <property type="project" value="UniProtKB-UniRule"/>
</dbReference>
<dbReference type="AlphaFoldDB" id="E1X2X6"/>
<comment type="caution">
    <text evidence="4">Lacks conserved residue(s) required for the propagation of feature annotation.</text>
</comment>
<dbReference type="InterPro" id="IPR020103">
    <property type="entry name" value="PsdUridine_synth_cat_dom_sf"/>
</dbReference>
<dbReference type="FunFam" id="3.30.70.580:FF:000001">
    <property type="entry name" value="tRNA pseudouridine synthase A"/>
    <property type="match status" value="1"/>
</dbReference>
<accession>E1X2X6</accession>
<organism evidence="9 10">
    <name type="scientific">Halobacteriovorax marinus (strain ATCC BAA-682 / DSM 15412 / SJ)</name>
    <name type="common">Bacteriovorax marinus</name>
    <dbReference type="NCBI Taxonomy" id="862908"/>
    <lineage>
        <taxon>Bacteria</taxon>
        <taxon>Pseudomonadati</taxon>
        <taxon>Bdellovibrionota</taxon>
        <taxon>Bacteriovoracia</taxon>
        <taxon>Bacteriovoracales</taxon>
        <taxon>Halobacteriovoraceae</taxon>
        <taxon>Halobacteriovorax</taxon>
    </lineage>
</organism>
<dbReference type="InterPro" id="IPR020094">
    <property type="entry name" value="TruA/RsuA/RluB/E/F_N"/>
</dbReference>
<feature type="domain" description="Pseudouridine synthase I TruA alpha/beta" evidence="8">
    <location>
        <begin position="9"/>
        <end position="105"/>
    </location>
</feature>
<dbReference type="PATRIC" id="fig|862908.3.peg.231"/>
<feature type="binding site" evidence="4 6">
    <location>
        <position position="112"/>
    </location>
    <ligand>
        <name>substrate</name>
    </ligand>
</feature>
<protein>
    <recommendedName>
        <fullName evidence="4">tRNA pseudouridine synthase A</fullName>
        <ecNumber evidence="4">5.4.99.12</ecNumber>
    </recommendedName>
    <alternativeName>
        <fullName evidence="4">tRNA pseudouridine(38-40) synthase</fullName>
    </alternativeName>
    <alternativeName>
        <fullName evidence="4">tRNA pseudouridylate synthase I</fullName>
    </alternativeName>
    <alternativeName>
        <fullName evidence="4">tRNA-uridine isomerase I</fullName>
    </alternativeName>
</protein>
<comment type="catalytic activity">
    <reaction evidence="4 7">
        <text>uridine(38/39/40) in tRNA = pseudouridine(38/39/40) in tRNA</text>
        <dbReference type="Rhea" id="RHEA:22376"/>
        <dbReference type="Rhea" id="RHEA-COMP:10085"/>
        <dbReference type="Rhea" id="RHEA-COMP:10087"/>
        <dbReference type="ChEBI" id="CHEBI:65314"/>
        <dbReference type="ChEBI" id="CHEBI:65315"/>
        <dbReference type="EC" id="5.4.99.12"/>
    </reaction>
</comment>
<evidence type="ECO:0000259" key="8">
    <source>
        <dbReference type="Pfam" id="PF01416"/>
    </source>
</evidence>
<dbReference type="InterPro" id="IPR020097">
    <property type="entry name" value="PsdUridine_synth_TruA_a/b_dom"/>
</dbReference>
<dbReference type="NCBIfam" id="TIGR00071">
    <property type="entry name" value="hisT_truA"/>
    <property type="match status" value="1"/>
</dbReference>
<dbReference type="HOGENOM" id="CLU_014673_0_1_7"/>
<dbReference type="PANTHER" id="PTHR11142">
    <property type="entry name" value="PSEUDOURIDYLATE SYNTHASE"/>
    <property type="match status" value="1"/>
</dbReference>
<evidence type="ECO:0000313" key="10">
    <source>
        <dbReference type="Proteomes" id="UP000008963"/>
    </source>
</evidence>
<feature type="active site" description="Nucleophile" evidence="4 5">
    <location>
        <position position="54"/>
    </location>
</feature>
<evidence type="ECO:0000256" key="4">
    <source>
        <dbReference type="HAMAP-Rule" id="MF_00171"/>
    </source>
</evidence>
<keyword evidence="10" id="KW-1185">Reference proteome</keyword>
<dbReference type="Gene3D" id="3.30.70.660">
    <property type="entry name" value="Pseudouridine synthase I, catalytic domain, C-terminal subdomain"/>
    <property type="match status" value="1"/>
</dbReference>
<reference evidence="10" key="1">
    <citation type="journal article" date="2013" name="ISME J.">
        <title>A small predatory core genome in the divergent marine Bacteriovorax marinus SJ and the terrestrial Bdellovibrio bacteriovorus.</title>
        <authorList>
            <person name="Crossman L.C."/>
            <person name="Chen H."/>
            <person name="Cerdeno-Tarraga A.M."/>
            <person name="Brooks K."/>
            <person name="Quail M.A."/>
            <person name="Pineiro S.A."/>
            <person name="Hobley L."/>
            <person name="Sockett R.E."/>
            <person name="Bentley S.D."/>
            <person name="Parkhill J."/>
            <person name="Williams H.N."/>
            <person name="Stine O.C."/>
        </authorList>
    </citation>
    <scope>NUCLEOTIDE SEQUENCE [LARGE SCALE GENOMIC DNA]</scope>
    <source>
        <strain evidence="10">ATCC BAA-682 / DSM 15412 / SJ</strain>
    </source>
</reference>
<keyword evidence="3 4" id="KW-0413">Isomerase</keyword>
<dbReference type="EMBL" id="FQ312005">
    <property type="protein sequence ID" value="CBW25171.1"/>
    <property type="molecule type" value="Genomic_DNA"/>
</dbReference>
<dbReference type="PIRSF" id="PIRSF001430">
    <property type="entry name" value="tRNA_psdUrid_synth"/>
    <property type="match status" value="1"/>
</dbReference>
<dbReference type="OrthoDB" id="5289957at2"/>
<proteinExistence type="inferred from homology"/>
<comment type="subunit">
    <text evidence="4">Homodimer.</text>
</comment>
<dbReference type="HAMAP" id="MF_00171">
    <property type="entry name" value="TruA"/>
    <property type="match status" value="1"/>
</dbReference>
<dbReference type="Proteomes" id="UP000008963">
    <property type="component" value="Chromosome"/>
</dbReference>
<comment type="similarity">
    <text evidence="1 4 7">Belongs to the tRNA pseudouridine synthase TruA family.</text>
</comment>
<sequence>MSFYKIILRYKGTQYQGWQKQPHTSQTIQGQLEKALKKISKSDEIHTIGSGRTDSGVHALGQVVRVQIPLELEPLSLLKALNSHLPNDIECIHSENSSELFNPVFDAKDKTYKYLFSLNGRRNALVDDSMTCLDRPMDIEKMREACELFIGEHDFADFYTVGTDISSTVRVIYDCKLHLEKQQGFLGEVYPEHYIFEVKGSGFLKQMVRLMVGTLWNIGLGKVELADLKMALNSPSGAKLAAVAPSNGLYLCEVNY</sequence>
<keyword evidence="2 4" id="KW-0819">tRNA processing</keyword>
<dbReference type="Gene3D" id="3.30.70.580">
    <property type="entry name" value="Pseudouridine synthase I, catalytic domain, N-terminal subdomain"/>
    <property type="match status" value="1"/>
</dbReference>
<dbReference type="GO" id="GO:0003723">
    <property type="term" value="F:RNA binding"/>
    <property type="evidence" value="ECO:0007669"/>
    <property type="project" value="InterPro"/>
</dbReference>
<evidence type="ECO:0000256" key="3">
    <source>
        <dbReference type="ARBA" id="ARBA00023235"/>
    </source>
</evidence>
<evidence type="ECO:0000313" key="9">
    <source>
        <dbReference type="EMBL" id="CBW25171.1"/>
    </source>
</evidence>
<dbReference type="RefSeq" id="WP_014242960.1">
    <property type="nucleotide sequence ID" value="NC_016620.1"/>
</dbReference>
<dbReference type="eggNOG" id="COG0101">
    <property type="taxonomic scope" value="Bacteria"/>
</dbReference>
<dbReference type="InterPro" id="IPR020095">
    <property type="entry name" value="PsdUridine_synth_TruA_C"/>
</dbReference>
<name>E1X2X6_HALMS</name>
<dbReference type="CDD" id="cd02570">
    <property type="entry name" value="PseudoU_synth_EcTruA"/>
    <property type="match status" value="1"/>
</dbReference>
<dbReference type="SUPFAM" id="SSF55120">
    <property type="entry name" value="Pseudouridine synthase"/>
    <property type="match status" value="1"/>
</dbReference>
<feature type="domain" description="Pseudouridine synthase I TruA alpha/beta" evidence="8">
    <location>
        <begin position="145"/>
        <end position="256"/>
    </location>
</feature>
<evidence type="ECO:0000256" key="6">
    <source>
        <dbReference type="PIRSR" id="PIRSR001430-2"/>
    </source>
</evidence>
<dbReference type="PANTHER" id="PTHR11142:SF0">
    <property type="entry name" value="TRNA PSEUDOURIDINE SYNTHASE-LIKE 1"/>
    <property type="match status" value="1"/>
</dbReference>